<feature type="region of interest" description="Disordered" evidence="1">
    <location>
        <begin position="894"/>
        <end position="928"/>
    </location>
</feature>
<evidence type="ECO:0000259" key="2">
    <source>
        <dbReference type="PROSITE" id="PS00028"/>
    </source>
</evidence>
<feature type="compositionally biased region" description="Polar residues" evidence="1">
    <location>
        <begin position="634"/>
        <end position="658"/>
    </location>
</feature>
<dbReference type="GO" id="GO:0003677">
    <property type="term" value="F:DNA binding"/>
    <property type="evidence" value="ECO:0007669"/>
    <property type="project" value="InterPro"/>
</dbReference>
<dbReference type="OrthoDB" id="1939753at2759"/>
<dbReference type="PANTHER" id="PTHR35746:SF1">
    <property type="entry name" value="PENTATRICOPEPTIDE REPEAT (PPR) SUPERFAMILY PROTEIN"/>
    <property type="match status" value="1"/>
</dbReference>
<feature type="compositionally biased region" description="Basic and acidic residues" evidence="1">
    <location>
        <begin position="461"/>
        <end position="483"/>
    </location>
</feature>
<feature type="compositionally biased region" description="Basic and acidic residues" evidence="1">
    <location>
        <begin position="915"/>
        <end position="924"/>
    </location>
</feature>
<name>A0A2G2W280_CAPBA</name>
<dbReference type="Proteomes" id="UP000224567">
    <property type="component" value="Unassembled WGS sequence"/>
</dbReference>
<evidence type="ECO:0000313" key="3">
    <source>
        <dbReference type="EMBL" id="PHT39338.1"/>
    </source>
</evidence>
<feature type="compositionally biased region" description="Basic and acidic residues" evidence="1">
    <location>
        <begin position="899"/>
        <end position="908"/>
    </location>
</feature>
<dbReference type="InterPro" id="IPR036093">
    <property type="entry name" value="NAC_dom_sf"/>
</dbReference>
<feature type="region of interest" description="Disordered" evidence="1">
    <location>
        <begin position="1010"/>
        <end position="1064"/>
    </location>
</feature>
<feature type="compositionally biased region" description="Basic and acidic residues" evidence="1">
    <location>
        <begin position="511"/>
        <end position="524"/>
    </location>
</feature>
<feature type="compositionally biased region" description="Acidic residues" evidence="1">
    <location>
        <begin position="621"/>
        <end position="630"/>
    </location>
</feature>
<dbReference type="EMBL" id="MLFT02000009">
    <property type="protein sequence ID" value="PHT39338.1"/>
    <property type="molecule type" value="Genomic_DNA"/>
</dbReference>
<gene>
    <name evidence="3" type="ORF">CQW23_22911</name>
</gene>
<dbReference type="InterPro" id="IPR013087">
    <property type="entry name" value="Znf_C2H2_type"/>
</dbReference>
<reference evidence="3 4" key="1">
    <citation type="journal article" date="2017" name="Genome Biol.">
        <title>New reference genome sequences of hot pepper reveal the massive evolution of plant disease-resistance genes by retroduplication.</title>
        <authorList>
            <person name="Kim S."/>
            <person name="Park J."/>
            <person name="Yeom S.I."/>
            <person name="Kim Y.M."/>
            <person name="Seo E."/>
            <person name="Kim K.T."/>
            <person name="Kim M.S."/>
            <person name="Lee J.M."/>
            <person name="Cheong K."/>
            <person name="Shin H.S."/>
            <person name="Kim S.B."/>
            <person name="Han K."/>
            <person name="Lee J."/>
            <person name="Park M."/>
            <person name="Lee H.A."/>
            <person name="Lee H.Y."/>
            <person name="Lee Y."/>
            <person name="Oh S."/>
            <person name="Lee J.H."/>
            <person name="Choi E."/>
            <person name="Choi E."/>
            <person name="Lee S.E."/>
            <person name="Jeon J."/>
            <person name="Kim H."/>
            <person name="Choi G."/>
            <person name="Song H."/>
            <person name="Lee J."/>
            <person name="Lee S.C."/>
            <person name="Kwon J.K."/>
            <person name="Lee H.Y."/>
            <person name="Koo N."/>
            <person name="Hong Y."/>
            <person name="Kim R.W."/>
            <person name="Kang W.H."/>
            <person name="Huh J.H."/>
            <person name="Kang B.C."/>
            <person name="Yang T.J."/>
            <person name="Lee Y.H."/>
            <person name="Bennetzen J.L."/>
            <person name="Choi D."/>
        </authorList>
    </citation>
    <scope>NUCLEOTIDE SEQUENCE [LARGE SCALE GENOMIC DNA]</scope>
    <source>
        <strain evidence="4">cv. PBC81</strain>
    </source>
</reference>
<dbReference type="SUPFAM" id="SSF101941">
    <property type="entry name" value="NAC domain"/>
    <property type="match status" value="1"/>
</dbReference>
<evidence type="ECO:0000256" key="1">
    <source>
        <dbReference type="SAM" id="MobiDB-lite"/>
    </source>
</evidence>
<feature type="compositionally biased region" description="Polar residues" evidence="1">
    <location>
        <begin position="317"/>
        <end position="327"/>
    </location>
</feature>
<feature type="domain" description="C2H2-type" evidence="2">
    <location>
        <begin position="147"/>
        <end position="167"/>
    </location>
</feature>
<organism evidence="3 4">
    <name type="scientific">Capsicum baccatum</name>
    <name type="common">Peruvian pepper</name>
    <dbReference type="NCBI Taxonomy" id="33114"/>
    <lineage>
        <taxon>Eukaryota</taxon>
        <taxon>Viridiplantae</taxon>
        <taxon>Streptophyta</taxon>
        <taxon>Embryophyta</taxon>
        <taxon>Tracheophyta</taxon>
        <taxon>Spermatophyta</taxon>
        <taxon>Magnoliopsida</taxon>
        <taxon>eudicotyledons</taxon>
        <taxon>Gunneridae</taxon>
        <taxon>Pentapetalae</taxon>
        <taxon>asterids</taxon>
        <taxon>lamiids</taxon>
        <taxon>Solanales</taxon>
        <taxon>Solanaceae</taxon>
        <taxon>Solanoideae</taxon>
        <taxon>Capsiceae</taxon>
        <taxon>Capsicum</taxon>
    </lineage>
</organism>
<keyword evidence="4" id="KW-1185">Reference proteome</keyword>
<dbReference type="GO" id="GO:0006355">
    <property type="term" value="P:regulation of DNA-templated transcription"/>
    <property type="evidence" value="ECO:0007669"/>
    <property type="project" value="InterPro"/>
</dbReference>
<feature type="compositionally biased region" description="Basic and acidic residues" evidence="1">
    <location>
        <begin position="682"/>
        <end position="691"/>
    </location>
</feature>
<feature type="compositionally biased region" description="Basic and acidic residues" evidence="1">
    <location>
        <begin position="606"/>
        <end position="620"/>
    </location>
</feature>
<feature type="region of interest" description="Disordered" evidence="1">
    <location>
        <begin position="240"/>
        <end position="351"/>
    </location>
</feature>
<dbReference type="AlphaFoldDB" id="A0A2G2W280"/>
<reference evidence="4" key="2">
    <citation type="journal article" date="2017" name="J. Anim. Genet.">
        <title>Multiple reference genome sequences of hot pepper reveal the massive evolution of plant disease resistance genes by retroduplication.</title>
        <authorList>
            <person name="Kim S."/>
            <person name="Park J."/>
            <person name="Yeom S.-I."/>
            <person name="Kim Y.-M."/>
            <person name="Seo E."/>
            <person name="Kim K.-T."/>
            <person name="Kim M.-S."/>
            <person name="Lee J.M."/>
            <person name="Cheong K."/>
            <person name="Shin H.-S."/>
            <person name="Kim S.-B."/>
            <person name="Han K."/>
            <person name="Lee J."/>
            <person name="Park M."/>
            <person name="Lee H.-A."/>
            <person name="Lee H.-Y."/>
            <person name="Lee Y."/>
            <person name="Oh S."/>
            <person name="Lee J.H."/>
            <person name="Choi E."/>
            <person name="Choi E."/>
            <person name="Lee S.E."/>
            <person name="Jeon J."/>
            <person name="Kim H."/>
            <person name="Choi G."/>
            <person name="Song H."/>
            <person name="Lee J."/>
            <person name="Lee S.-C."/>
            <person name="Kwon J.-K."/>
            <person name="Lee H.-Y."/>
            <person name="Koo N."/>
            <person name="Hong Y."/>
            <person name="Kim R.W."/>
            <person name="Kang W.-H."/>
            <person name="Huh J.H."/>
            <person name="Kang B.-C."/>
            <person name="Yang T.-J."/>
            <person name="Lee Y.-H."/>
            <person name="Bennetzen J.L."/>
            <person name="Choi D."/>
        </authorList>
    </citation>
    <scope>NUCLEOTIDE SEQUENCE [LARGE SCALE GENOMIC DNA]</scope>
    <source>
        <strain evidence="4">cv. PBC81</strain>
    </source>
</reference>
<dbReference type="PROSITE" id="PS00028">
    <property type="entry name" value="ZINC_FINGER_C2H2_1"/>
    <property type="match status" value="1"/>
</dbReference>
<feature type="region of interest" description="Disordered" evidence="1">
    <location>
        <begin position="461"/>
        <end position="524"/>
    </location>
</feature>
<sequence>MGWITHGSILTCVWETLHSPQSNISFLTYWKGYNRRIGGGRWTPMGRRVDIGGRGFKTKFKYNHLGNDIGPEEVQNFFWIMHEYSLNPNTPGVVPILRNNVICRLERVPRPHHRKLAYFIGNLGFIDYAYNVNLVFEGHENHGPHLCHKCGWPFPNPHPSARHRRAHKKVCGKIEGYKRGESEAAVSDDEHHSDGDQQTPSPNDKKTSVKEVGGIGDKSYRSEDETFSDAFTEFSDSGINLGVEERPEGVKSLNTNVQKIDDDVKANAIGGISNDPESPESATNQPVADKSLGTKLDRPVDLQADASPTKSEIPGDTSLQDDMSATASIEAKQVQMSSGQPNDFKGIEDINAGGGLVDTVEASVEVSQSVVSERDGKTSNNESYESKPQEEEGKSSDPLILSSDVLGANRKFSVVESKLPEEEEQAIDSVPNEADLLHKERENPESADMKLNFSEAEVKSLDGVDVDKEHEQVDKVEQEKQRIPAELPPYAPILETNAVSSNEIGGGSRMELADSSKAEEGREDVHVVSLAKDLPALDNPELLKDYKDYDKFKSSFPLDLGSSEEICSAKDDAVAASEATQSFADTGRADGSLSSVTLDVSGDQVSEEKVAVSAEGKTDSSELDDLQEPDDSSKNSLTSGTPADLSDINTVISSNQEEAMQATKVDDPVIGRTEETSSTMVEENKGGHPENELLANDETTLIHASCLSEANQTMVTLGASDRDEHEKVRTENPIVAGGETEEKLSGIAEGDKTVCPVVGHNDRAIVTDATAHESKEVKLHEVSEFSTISNDAKALESASATVLDSKVTSDCDVKEPTGLLVDTDLNIRVIDNSHAGDGLKSATGVISSASQNEGDDKLIKQSDTVSAVDTPMTSSSRADSLDANWGSISVLSTQSESTGLEKSEHDLQKPTSGAEECHPDKSDEYEPPSFMTLVESGESANKNATASEIETQLNTQQPKTEALKAGWFPSITNVVNESQGRKKNEEIIAKVTNWSTGKQQHTPLKSLLGEARSPNVKQVPPSVNKKNETASKTKTVNSILSSDAPTAASKEAEKEWNSPARYPVDIKKEKRKTKPYWVPFVCCSSVHQDA</sequence>
<dbReference type="PANTHER" id="PTHR35746">
    <property type="entry name" value="PENTATRICOPEPTIDE REPEAT (PPR) SUPERFAMILY PROTEIN"/>
    <property type="match status" value="1"/>
</dbReference>
<feature type="compositionally biased region" description="Basic and acidic residues" evidence="1">
    <location>
        <begin position="181"/>
        <end position="195"/>
    </location>
</feature>
<feature type="compositionally biased region" description="Basic and acidic residues" evidence="1">
    <location>
        <begin position="664"/>
        <end position="675"/>
    </location>
</feature>
<feature type="compositionally biased region" description="Basic and acidic residues" evidence="1">
    <location>
        <begin position="384"/>
        <end position="395"/>
    </location>
</feature>
<feature type="region of interest" description="Disordered" evidence="1">
    <location>
        <begin position="582"/>
        <end position="691"/>
    </location>
</feature>
<feature type="region of interest" description="Disordered" evidence="1">
    <location>
        <begin position="366"/>
        <end position="402"/>
    </location>
</feature>
<accession>A0A2G2W280</accession>
<feature type="region of interest" description="Disordered" evidence="1">
    <location>
        <begin position="181"/>
        <end position="224"/>
    </location>
</feature>
<protein>
    <recommendedName>
        <fullName evidence="2">C2H2-type domain-containing protein</fullName>
    </recommendedName>
</protein>
<feature type="compositionally biased region" description="Polar residues" evidence="1">
    <location>
        <begin position="1032"/>
        <end position="1044"/>
    </location>
</feature>
<proteinExistence type="predicted"/>
<dbReference type="STRING" id="33114.A0A2G2W280"/>
<evidence type="ECO:0000313" key="4">
    <source>
        <dbReference type="Proteomes" id="UP000224567"/>
    </source>
</evidence>
<comment type="caution">
    <text evidence="3">The sequence shown here is derived from an EMBL/GenBank/DDBJ whole genome shotgun (WGS) entry which is preliminary data.</text>
</comment>